<evidence type="ECO:0000313" key="1">
    <source>
        <dbReference type="EMBL" id="NMG76237.1"/>
    </source>
</evidence>
<dbReference type="RefSeq" id="WP_169261378.1">
    <property type="nucleotide sequence ID" value="NZ_WTVQ01000028.1"/>
</dbReference>
<keyword evidence="2" id="KW-1185">Reference proteome</keyword>
<sequence>MASLLAFAPGCTAVEPPDGWGSVLPDESSCDREARLLKEEVEVFAAPESGLKPVKILVQGRFVYRCEQRNGWLGVMFPGDEEKVDCSHRTAEIRCFRGWIRQDIRMEILGWAASAALV</sequence>
<protein>
    <recommendedName>
        <fullName evidence="3">Integron gene cassette protein</fullName>
    </recommendedName>
</protein>
<reference evidence="1 2" key="1">
    <citation type="submission" date="2019-12" db="EMBL/GenBank/DDBJ databases">
        <title>Comparative genomics gives insights into the taxonomy of the Azoarcus-Aromatoleum group and reveals separate origins of nif in the plant-associated Azoarcus and non-plant-associated Aromatoleum sub-groups.</title>
        <authorList>
            <person name="Lafos M."/>
            <person name="Maluk M."/>
            <person name="Batista M."/>
            <person name="Junghare M."/>
            <person name="Carmona M."/>
            <person name="Faoro H."/>
            <person name="Cruz L.M."/>
            <person name="Battistoni F."/>
            <person name="De Souza E."/>
            <person name="Pedrosa F."/>
            <person name="Chen W.-M."/>
            <person name="Poole P.S."/>
            <person name="Dixon R.A."/>
            <person name="James E.K."/>
        </authorList>
    </citation>
    <scope>NUCLEOTIDE SEQUENCE [LARGE SCALE GENOMIC DNA]</scope>
    <source>
        <strain evidence="1 2">22Lin</strain>
    </source>
</reference>
<evidence type="ECO:0008006" key="3">
    <source>
        <dbReference type="Google" id="ProtNLM"/>
    </source>
</evidence>
<name>A0ABX1QCW1_9RHOO</name>
<evidence type="ECO:0000313" key="2">
    <source>
        <dbReference type="Proteomes" id="UP000648984"/>
    </source>
</evidence>
<dbReference type="EMBL" id="WTVQ01000028">
    <property type="protein sequence ID" value="NMG76237.1"/>
    <property type="molecule type" value="Genomic_DNA"/>
</dbReference>
<proteinExistence type="predicted"/>
<accession>A0ABX1QCW1</accession>
<organism evidence="1 2">
    <name type="scientific">Aromatoleum diolicum</name>
    <dbReference type="NCBI Taxonomy" id="75796"/>
    <lineage>
        <taxon>Bacteria</taxon>
        <taxon>Pseudomonadati</taxon>
        <taxon>Pseudomonadota</taxon>
        <taxon>Betaproteobacteria</taxon>
        <taxon>Rhodocyclales</taxon>
        <taxon>Rhodocyclaceae</taxon>
        <taxon>Aromatoleum</taxon>
    </lineage>
</organism>
<comment type="caution">
    <text evidence="1">The sequence shown here is derived from an EMBL/GenBank/DDBJ whole genome shotgun (WGS) entry which is preliminary data.</text>
</comment>
<gene>
    <name evidence="1" type="ORF">GPA25_15860</name>
</gene>
<dbReference type="Proteomes" id="UP000648984">
    <property type="component" value="Unassembled WGS sequence"/>
</dbReference>